<dbReference type="GO" id="GO:0003700">
    <property type="term" value="F:DNA-binding transcription factor activity"/>
    <property type="evidence" value="ECO:0007669"/>
    <property type="project" value="TreeGrafter"/>
</dbReference>
<evidence type="ECO:0000313" key="4">
    <source>
        <dbReference type="EMBL" id="KAA9158751.1"/>
    </source>
</evidence>
<evidence type="ECO:0000259" key="3">
    <source>
        <dbReference type="PROSITE" id="PS50977"/>
    </source>
</evidence>
<dbReference type="PANTHER" id="PTHR30055:SF235">
    <property type="entry name" value="TRANSCRIPTIONAL REGULATORY PROTEIN"/>
    <property type="match status" value="1"/>
</dbReference>
<dbReference type="SUPFAM" id="SSF46689">
    <property type="entry name" value="Homeodomain-like"/>
    <property type="match status" value="1"/>
</dbReference>
<evidence type="ECO:0000313" key="5">
    <source>
        <dbReference type="Proteomes" id="UP000319769"/>
    </source>
</evidence>
<dbReference type="AlphaFoldDB" id="A0A5N0UZ31"/>
<keyword evidence="1 2" id="KW-0238">DNA-binding</keyword>
<dbReference type="PRINTS" id="PR00455">
    <property type="entry name" value="HTHTETR"/>
</dbReference>
<proteinExistence type="predicted"/>
<dbReference type="RefSeq" id="WP_144752184.1">
    <property type="nucleotide sequence ID" value="NZ_VMNW02000033.1"/>
</dbReference>
<dbReference type="InterPro" id="IPR050109">
    <property type="entry name" value="HTH-type_TetR-like_transc_reg"/>
</dbReference>
<evidence type="ECO:0000256" key="1">
    <source>
        <dbReference type="ARBA" id="ARBA00023125"/>
    </source>
</evidence>
<accession>A0A5N0UZ31</accession>
<protein>
    <submittedName>
        <fullName evidence="4">TetR/AcrR family transcriptional regulator</fullName>
    </submittedName>
</protein>
<reference evidence="4" key="1">
    <citation type="submission" date="2019-09" db="EMBL/GenBank/DDBJ databases">
        <authorList>
            <person name="Teo W.F.A."/>
            <person name="Duangmal K."/>
        </authorList>
    </citation>
    <scope>NUCLEOTIDE SEQUENCE [LARGE SCALE GENOMIC DNA]</scope>
    <source>
        <strain evidence="4">K81G1</strain>
    </source>
</reference>
<evidence type="ECO:0000256" key="2">
    <source>
        <dbReference type="PROSITE-ProRule" id="PRU00335"/>
    </source>
</evidence>
<dbReference type="InterPro" id="IPR001647">
    <property type="entry name" value="HTH_TetR"/>
</dbReference>
<feature type="domain" description="HTH tetR-type" evidence="3">
    <location>
        <begin position="7"/>
        <end position="67"/>
    </location>
</feature>
<dbReference type="InterPro" id="IPR009057">
    <property type="entry name" value="Homeodomain-like_sf"/>
</dbReference>
<dbReference type="Pfam" id="PF00440">
    <property type="entry name" value="TetR_N"/>
    <property type="match status" value="1"/>
</dbReference>
<dbReference type="PANTHER" id="PTHR30055">
    <property type="entry name" value="HTH-TYPE TRANSCRIPTIONAL REGULATOR RUTR"/>
    <property type="match status" value="1"/>
</dbReference>
<dbReference type="Gene3D" id="1.10.357.10">
    <property type="entry name" value="Tetracycline Repressor, domain 2"/>
    <property type="match status" value="1"/>
</dbReference>
<dbReference type="OrthoDB" id="2356263at2"/>
<dbReference type="EMBL" id="VMNW02000033">
    <property type="protein sequence ID" value="KAA9158751.1"/>
    <property type="molecule type" value="Genomic_DNA"/>
</dbReference>
<dbReference type="Proteomes" id="UP000319769">
    <property type="component" value="Unassembled WGS sequence"/>
</dbReference>
<feature type="DNA-binding region" description="H-T-H motif" evidence="2">
    <location>
        <begin position="30"/>
        <end position="49"/>
    </location>
</feature>
<organism evidence="4 5">
    <name type="scientific">Amycolatopsis acidicola</name>
    <dbReference type="NCBI Taxonomy" id="2596893"/>
    <lineage>
        <taxon>Bacteria</taxon>
        <taxon>Bacillati</taxon>
        <taxon>Actinomycetota</taxon>
        <taxon>Actinomycetes</taxon>
        <taxon>Pseudonocardiales</taxon>
        <taxon>Pseudonocardiaceae</taxon>
        <taxon>Amycolatopsis</taxon>
    </lineage>
</organism>
<name>A0A5N0UZ31_9PSEU</name>
<dbReference type="GO" id="GO:0000976">
    <property type="term" value="F:transcription cis-regulatory region binding"/>
    <property type="evidence" value="ECO:0007669"/>
    <property type="project" value="TreeGrafter"/>
</dbReference>
<keyword evidence="5" id="KW-1185">Reference proteome</keyword>
<gene>
    <name evidence="4" type="ORF">FPZ12_022095</name>
</gene>
<sequence length="197" mass="21898">MRTEATTGTREQLLAAAERLLAEAPYDDVSVRAINTAAGMNPAAVHYHFGSKDDLVAALLEDRLAPRWQGQLDDLEARREAGWKPAVAELVDLVLAPFTELAADPLGRLHLRLLARVVLGRRRVRWTAHWFRLRPWTELLREARPELSVPEARRRWLLAFDLIMQTIGAPLAGDADVGPATTATLRTFLTAGLEAKP</sequence>
<dbReference type="PROSITE" id="PS50977">
    <property type="entry name" value="HTH_TETR_2"/>
    <property type="match status" value="1"/>
</dbReference>
<comment type="caution">
    <text evidence="4">The sequence shown here is derived from an EMBL/GenBank/DDBJ whole genome shotgun (WGS) entry which is preliminary data.</text>
</comment>